<gene>
    <name evidence="1" type="ORF">ACFQJ7_01655</name>
</gene>
<proteinExistence type="predicted"/>
<dbReference type="Proteomes" id="UP001596414">
    <property type="component" value="Unassembled WGS sequence"/>
</dbReference>
<protein>
    <submittedName>
        <fullName evidence="1">Uncharacterized protein</fullName>
    </submittedName>
</protein>
<dbReference type="EMBL" id="JBHSZQ010000002">
    <property type="protein sequence ID" value="MFC7124748.1"/>
    <property type="molecule type" value="Genomic_DNA"/>
</dbReference>
<organism evidence="1 2">
    <name type="scientific">Halovenus rubra</name>
    <dbReference type="NCBI Taxonomy" id="869890"/>
    <lineage>
        <taxon>Archaea</taxon>
        <taxon>Methanobacteriati</taxon>
        <taxon>Methanobacteriota</taxon>
        <taxon>Stenosarchaea group</taxon>
        <taxon>Halobacteria</taxon>
        <taxon>Halobacteriales</taxon>
        <taxon>Haloarculaceae</taxon>
        <taxon>Halovenus</taxon>
    </lineage>
</organism>
<accession>A0ABD5X0H1</accession>
<name>A0ABD5X0H1_9EURY</name>
<evidence type="ECO:0000313" key="2">
    <source>
        <dbReference type="Proteomes" id="UP001596414"/>
    </source>
</evidence>
<reference evidence="1 2" key="1">
    <citation type="journal article" date="2014" name="Int. J. Syst. Evol. Microbiol.">
        <title>Complete genome sequence of Corynebacterium casei LMG S-19264T (=DSM 44701T), isolated from a smear-ripened cheese.</title>
        <authorList>
            <consortium name="US DOE Joint Genome Institute (JGI-PGF)"/>
            <person name="Walter F."/>
            <person name="Albersmeier A."/>
            <person name="Kalinowski J."/>
            <person name="Ruckert C."/>
        </authorList>
    </citation>
    <scope>NUCLEOTIDE SEQUENCE [LARGE SCALE GENOMIC DNA]</scope>
    <source>
        <strain evidence="1 2">CGMCC 4.7215</strain>
    </source>
</reference>
<dbReference type="RefSeq" id="WP_267638470.1">
    <property type="nucleotide sequence ID" value="NZ_JBHSZQ010000002.1"/>
</dbReference>
<comment type="caution">
    <text evidence="1">The sequence shown here is derived from an EMBL/GenBank/DDBJ whole genome shotgun (WGS) entry which is preliminary data.</text>
</comment>
<dbReference type="AlphaFoldDB" id="A0ABD5X0H1"/>
<sequence>MGLLFVGSLGEQILETYVTESVCNLLETLSKPEQTTGMEGYVEVALDCVTLAYRLNSLLDKLTDAQG</sequence>
<evidence type="ECO:0000313" key="1">
    <source>
        <dbReference type="EMBL" id="MFC7124748.1"/>
    </source>
</evidence>